<evidence type="ECO:0000259" key="13">
    <source>
        <dbReference type="PROSITE" id="PS51198"/>
    </source>
</evidence>
<keyword evidence="3 12" id="KW-0378">Hydrolase</keyword>
<reference evidence="14 15" key="1">
    <citation type="submission" date="2023-08" db="EMBL/GenBank/DDBJ databases">
        <title>Achromobacter seleniivolatilans sp. nov., isolated from seleniferous soil.</title>
        <authorList>
            <person name="Zhang S."/>
            <person name="Li K."/>
            <person name="Peng J."/>
            <person name="Zhao Q."/>
            <person name="Wang H."/>
            <person name="Guo Y."/>
        </authorList>
    </citation>
    <scope>NUCLEOTIDE SEQUENCE [LARGE SCALE GENOMIC DNA]</scope>
    <source>
        <strain evidence="14 15">R39</strain>
    </source>
</reference>
<dbReference type="InterPro" id="IPR014016">
    <property type="entry name" value="UvrD-like_ATP-bd"/>
</dbReference>
<gene>
    <name evidence="14" type="ORF">RAS12_25500</name>
</gene>
<comment type="catalytic activity">
    <reaction evidence="8">
        <text>Couples ATP hydrolysis with the unwinding of duplex DNA by translocating in the 3'-5' direction.</text>
        <dbReference type="EC" id="5.6.2.4"/>
    </reaction>
</comment>
<evidence type="ECO:0000256" key="5">
    <source>
        <dbReference type="ARBA" id="ARBA00022840"/>
    </source>
</evidence>
<evidence type="ECO:0000256" key="11">
    <source>
        <dbReference type="ARBA" id="ARBA00048988"/>
    </source>
</evidence>
<dbReference type="PROSITE" id="PS51198">
    <property type="entry name" value="UVRD_HELICASE_ATP_BIND"/>
    <property type="match status" value="1"/>
</dbReference>
<dbReference type="Pfam" id="PF13361">
    <property type="entry name" value="UvrD_C"/>
    <property type="match status" value="1"/>
</dbReference>
<dbReference type="InterPro" id="IPR043764">
    <property type="entry name" value="DUF5710"/>
</dbReference>
<dbReference type="EMBL" id="CP132976">
    <property type="protein sequence ID" value="WMD19936.1"/>
    <property type="molecule type" value="Genomic_DNA"/>
</dbReference>
<protein>
    <recommendedName>
        <fullName evidence="9">DNA 3'-5' helicase</fullName>
        <ecNumber evidence="9">5.6.2.4</ecNumber>
    </recommendedName>
    <alternativeName>
        <fullName evidence="10">DNA 3'-5' helicase II</fullName>
    </alternativeName>
</protein>
<keyword evidence="2 12" id="KW-0547">Nucleotide-binding</keyword>
<accession>A0ABY9LZ01</accession>
<name>A0ABY9LZ01_9BURK</name>
<dbReference type="Pfam" id="PF18974">
    <property type="entry name" value="DUF5710"/>
    <property type="match status" value="1"/>
</dbReference>
<keyword evidence="5 12" id="KW-0067">ATP-binding</keyword>
<evidence type="ECO:0000256" key="12">
    <source>
        <dbReference type="PROSITE-ProRule" id="PRU00560"/>
    </source>
</evidence>
<dbReference type="GO" id="GO:0004386">
    <property type="term" value="F:helicase activity"/>
    <property type="evidence" value="ECO:0007669"/>
    <property type="project" value="UniProtKB-KW"/>
</dbReference>
<dbReference type="PANTHER" id="PTHR11070">
    <property type="entry name" value="UVRD / RECB / PCRA DNA HELICASE FAMILY MEMBER"/>
    <property type="match status" value="1"/>
</dbReference>
<evidence type="ECO:0000256" key="8">
    <source>
        <dbReference type="ARBA" id="ARBA00034617"/>
    </source>
</evidence>
<evidence type="ECO:0000256" key="7">
    <source>
        <dbReference type="ARBA" id="ARBA00023235"/>
    </source>
</evidence>
<feature type="binding site" evidence="12">
    <location>
        <begin position="36"/>
        <end position="43"/>
    </location>
    <ligand>
        <name>ATP</name>
        <dbReference type="ChEBI" id="CHEBI:30616"/>
    </ligand>
</feature>
<keyword evidence="15" id="KW-1185">Reference proteome</keyword>
<dbReference type="Proteomes" id="UP001234798">
    <property type="component" value="Chromosome"/>
</dbReference>
<evidence type="ECO:0000256" key="1">
    <source>
        <dbReference type="ARBA" id="ARBA00009922"/>
    </source>
</evidence>
<dbReference type="InterPro" id="IPR013986">
    <property type="entry name" value="DExx_box_DNA_helicase_dom_sf"/>
</dbReference>
<dbReference type="PANTHER" id="PTHR11070:SF2">
    <property type="entry name" value="ATP-DEPENDENT DNA HELICASE SRS2"/>
    <property type="match status" value="1"/>
</dbReference>
<evidence type="ECO:0000256" key="4">
    <source>
        <dbReference type="ARBA" id="ARBA00022806"/>
    </source>
</evidence>
<evidence type="ECO:0000313" key="15">
    <source>
        <dbReference type="Proteomes" id="UP001234798"/>
    </source>
</evidence>
<keyword evidence="7" id="KW-0413">Isomerase</keyword>
<dbReference type="SUPFAM" id="SSF52540">
    <property type="entry name" value="P-loop containing nucleoside triphosphate hydrolases"/>
    <property type="match status" value="1"/>
</dbReference>
<evidence type="ECO:0000256" key="2">
    <source>
        <dbReference type="ARBA" id="ARBA00022741"/>
    </source>
</evidence>
<evidence type="ECO:0000256" key="10">
    <source>
        <dbReference type="ARBA" id="ARBA00034923"/>
    </source>
</evidence>
<feature type="domain" description="UvrD-like helicase ATP-binding" evidence="13">
    <location>
        <begin position="15"/>
        <end position="312"/>
    </location>
</feature>
<sequence length="712" mass="79121">MTTTPYSAQFFPAGFVPTEEQRKIQTSQSRTSLVIANAGAAKTTTLALRIGEALTRGLAPEDILALTFTDEARQVMQARLVEVGIAYNTAKRINVQTVEEFAQRVLSKIEDGKPEVLHSTREQQSYALTALDGVGESNPQFADALDIRTHNTAVSQFLDNLLKLKAMMRLSSDDNIDPEYTAQSLNIPLTDYLWAVEYEKQRVDVFGFVDARGFFDATYDLACLLRSAPDAPDLLPAYKLVVCDELHDINEASFCIIQALTRIGTTYFVGVGDKDQVIYSHLGADESFLQYRIAASFPDCVSFPLTMTYRHGPHLAYAMEAFKRKPVDSNLPLRTEVHELHYASASGVCGPEVIKAIHQWKQDGKPLDHCCILLRDGHQSIEIENALMSAGVQYRTLTMKSYLLREEILFLRGMIAIALDDFHHVASPATREAIVEALATFAEVPLTPQELREAKTTIAKEPSSLKHFFDGQIQRVGSVAARTRIADAVAYLRGLSVDTLAHGALEKVCELVDMDKLAKRLYVHPYEASVVTKSVSGFITTARNSGKTLREFSEWIGAAEAFAGARPGKNAVLMDCIVNVKGKEFDHVILPFLDAGEFPNPLRKLGEEENLFYVAATRAKSRLSLIYSAEPALRSGFIAQLQLASVQKRADTALRRNLSAPVKTVGHRDLKVAYANRDVVKAMGAQWDKTRKVWYVPSHLDPEPFRNWFADQ</sequence>
<comment type="catalytic activity">
    <reaction evidence="11">
        <text>ATP + H2O = ADP + phosphate + H(+)</text>
        <dbReference type="Rhea" id="RHEA:13065"/>
        <dbReference type="ChEBI" id="CHEBI:15377"/>
        <dbReference type="ChEBI" id="CHEBI:15378"/>
        <dbReference type="ChEBI" id="CHEBI:30616"/>
        <dbReference type="ChEBI" id="CHEBI:43474"/>
        <dbReference type="ChEBI" id="CHEBI:456216"/>
        <dbReference type="EC" id="5.6.2.4"/>
    </reaction>
</comment>
<dbReference type="Pfam" id="PF00580">
    <property type="entry name" value="UvrD-helicase"/>
    <property type="match status" value="1"/>
</dbReference>
<organism evidence="14 15">
    <name type="scientific">Achromobacter seleniivolatilans</name>
    <dbReference type="NCBI Taxonomy" id="3047478"/>
    <lineage>
        <taxon>Bacteria</taxon>
        <taxon>Pseudomonadati</taxon>
        <taxon>Pseudomonadota</taxon>
        <taxon>Betaproteobacteria</taxon>
        <taxon>Burkholderiales</taxon>
        <taxon>Alcaligenaceae</taxon>
        <taxon>Achromobacter</taxon>
    </lineage>
</organism>
<evidence type="ECO:0000256" key="6">
    <source>
        <dbReference type="ARBA" id="ARBA00023125"/>
    </source>
</evidence>
<dbReference type="EC" id="5.6.2.4" evidence="9"/>
<dbReference type="InterPro" id="IPR000212">
    <property type="entry name" value="DNA_helicase_UvrD/REP"/>
</dbReference>
<dbReference type="InterPro" id="IPR027417">
    <property type="entry name" value="P-loop_NTPase"/>
</dbReference>
<dbReference type="Gene3D" id="1.10.486.10">
    <property type="entry name" value="PCRA, domain 4"/>
    <property type="match status" value="1"/>
</dbReference>
<proteinExistence type="inferred from homology"/>
<dbReference type="Gene3D" id="1.10.10.160">
    <property type="match status" value="1"/>
</dbReference>
<keyword evidence="6" id="KW-0238">DNA-binding</keyword>
<evidence type="ECO:0000256" key="3">
    <source>
        <dbReference type="ARBA" id="ARBA00022801"/>
    </source>
</evidence>
<evidence type="ECO:0000313" key="14">
    <source>
        <dbReference type="EMBL" id="WMD19936.1"/>
    </source>
</evidence>
<dbReference type="Gene3D" id="3.40.50.300">
    <property type="entry name" value="P-loop containing nucleotide triphosphate hydrolases"/>
    <property type="match status" value="2"/>
</dbReference>
<keyword evidence="4 12" id="KW-0347">Helicase</keyword>
<dbReference type="RefSeq" id="WP_306942624.1">
    <property type="nucleotide sequence ID" value="NZ_CP132976.1"/>
</dbReference>
<comment type="similarity">
    <text evidence="1">Belongs to the helicase family. UvrD subfamily.</text>
</comment>
<evidence type="ECO:0000256" key="9">
    <source>
        <dbReference type="ARBA" id="ARBA00034808"/>
    </source>
</evidence>
<dbReference type="InterPro" id="IPR014017">
    <property type="entry name" value="DNA_helicase_UvrD-like_C"/>
</dbReference>